<dbReference type="Proteomes" id="UP001329430">
    <property type="component" value="Chromosome 1"/>
</dbReference>
<dbReference type="SUPFAM" id="SSF53254">
    <property type="entry name" value="Phosphoglycerate mutase-like"/>
    <property type="match status" value="1"/>
</dbReference>
<evidence type="ECO:0000256" key="8">
    <source>
        <dbReference type="SAM" id="SignalP"/>
    </source>
</evidence>
<evidence type="ECO:0000313" key="10">
    <source>
        <dbReference type="Proteomes" id="UP001329430"/>
    </source>
</evidence>
<comment type="caution">
    <text evidence="9">The sequence shown here is derived from an EMBL/GenBank/DDBJ whole genome shotgun (WGS) entry which is preliminary data.</text>
</comment>
<keyword evidence="7" id="KW-0325">Glycoprotein</keyword>
<dbReference type="InterPro" id="IPR029033">
    <property type="entry name" value="His_PPase_superfam"/>
</dbReference>
<gene>
    <name evidence="9" type="ORF">RI129_000412</name>
</gene>
<comment type="catalytic activity">
    <reaction evidence="1">
        <text>a phosphate monoester + H2O = an alcohol + phosphate</text>
        <dbReference type="Rhea" id="RHEA:15017"/>
        <dbReference type="ChEBI" id="CHEBI:15377"/>
        <dbReference type="ChEBI" id="CHEBI:30879"/>
        <dbReference type="ChEBI" id="CHEBI:43474"/>
        <dbReference type="ChEBI" id="CHEBI:67140"/>
        <dbReference type="EC" id="3.1.3.2"/>
    </reaction>
</comment>
<dbReference type="InterPro" id="IPR000560">
    <property type="entry name" value="His_Pase_clade-2"/>
</dbReference>
<evidence type="ECO:0000313" key="9">
    <source>
        <dbReference type="EMBL" id="KAK5649383.1"/>
    </source>
</evidence>
<evidence type="ECO:0000256" key="7">
    <source>
        <dbReference type="ARBA" id="ARBA00023180"/>
    </source>
</evidence>
<dbReference type="EMBL" id="JAVRBK010000001">
    <property type="protein sequence ID" value="KAK5649383.1"/>
    <property type="molecule type" value="Genomic_DNA"/>
</dbReference>
<dbReference type="CDD" id="cd07061">
    <property type="entry name" value="HP_HAP_like"/>
    <property type="match status" value="1"/>
</dbReference>
<proteinExistence type="inferred from homology"/>
<reference evidence="9 10" key="1">
    <citation type="journal article" date="2024" name="Insects">
        <title>An Improved Chromosome-Level Genome Assembly of the Firefly Pyrocoelia pectoralis.</title>
        <authorList>
            <person name="Fu X."/>
            <person name="Meyer-Rochow V.B."/>
            <person name="Ballantyne L."/>
            <person name="Zhu X."/>
        </authorList>
    </citation>
    <scope>NUCLEOTIDE SEQUENCE [LARGE SCALE GENOMIC DNA]</scope>
    <source>
        <strain evidence="9">XCY_ONT2</strain>
    </source>
</reference>
<comment type="similarity">
    <text evidence="2">Belongs to the histidine acid phosphatase family.</text>
</comment>
<keyword evidence="6" id="KW-1015">Disulfide bond</keyword>
<feature type="signal peptide" evidence="8">
    <location>
        <begin position="1"/>
        <end position="18"/>
    </location>
</feature>
<dbReference type="PANTHER" id="PTHR11567">
    <property type="entry name" value="ACID PHOSPHATASE-RELATED"/>
    <property type="match status" value="1"/>
</dbReference>
<evidence type="ECO:0000256" key="3">
    <source>
        <dbReference type="ARBA" id="ARBA00012646"/>
    </source>
</evidence>
<dbReference type="AlphaFoldDB" id="A0AAN7VSR6"/>
<name>A0AAN7VSR6_9COLE</name>
<dbReference type="GO" id="GO:0003993">
    <property type="term" value="F:acid phosphatase activity"/>
    <property type="evidence" value="ECO:0007669"/>
    <property type="project" value="UniProtKB-EC"/>
</dbReference>
<protein>
    <recommendedName>
        <fullName evidence="3">acid phosphatase</fullName>
        <ecNumber evidence="3">3.1.3.2</ecNumber>
    </recommendedName>
</protein>
<keyword evidence="4 8" id="KW-0732">Signal</keyword>
<accession>A0AAN7VSR6</accession>
<feature type="chain" id="PRO_5042987695" description="acid phosphatase" evidence="8">
    <location>
        <begin position="19"/>
        <end position="373"/>
    </location>
</feature>
<evidence type="ECO:0000256" key="6">
    <source>
        <dbReference type="ARBA" id="ARBA00023157"/>
    </source>
</evidence>
<dbReference type="PANTHER" id="PTHR11567:SF211">
    <property type="entry name" value="PROSTATIC ACID PHOSPHATASE"/>
    <property type="match status" value="1"/>
</dbReference>
<evidence type="ECO:0000256" key="5">
    <source>
        <dbReference type="ARBA" id="ARBA00022801"/>
    </source>
</evidence>
<evidence type="ECO:0000256" key="4">
    <source>
        <dbReference type="ARBA" id="ARBA00022729"/>
    </source>
</evidence>
<dbReference type="Gene3D" id="3.40.50.1240">
    <property type="entry name" value="Phosphoglycerate mutase-like"/>
    <property type="match status" value="1"/>
</dbReference>
<dbReference type="EC" id="3.1.3.2" evidence="3"/>
<sequence>MLLLSLLFLIASHEIVNGSEVEDDTLEMVFALFRHGHRTNDPLSTYPKDPYKDYGYFPYGWGQLTNEGKMREYTLGKILHERYGKFVGMYTPDVVEPLATDYNRTKMSLELVLASLFPPEDPLNWNEELNWQPVPYNYLMSNTDLRMGFPSKCAKRSQLIGEYEQSPEGQEMILPYKKWFNYLNNNTGLHIKGFTDLYILYFGLRSEDEWGLKLPEWVKPVYPDILREAAIDEYLVWSATPEISKLQGFNLKTILDAVKQKIDGTLNPPDRKIWLFSAHEMNVALMLTSLNAFYRHIPPYGACIMFELHKINDEYGFKIYYETHTGEPPADITVPGCDHFCPIDKFVELLKDHIPESDAICENGSSTSGGILD</sequence>
<keyword evidence="10" id="KW-1185">Reference proteome</keyword>
<evidence type="ECO:0000256" key="2">
    <source>
        <dbReference type="ARBA" id="ARBA00005375"/>
    </source>
</evidence>
<dbReference type="InterPro" id="IPR050645">
    <property type="entry name" value="Histidine_acid_phosphatase"/>
</dbReference>
<evidence type="ECO:0000256" key="1">
    <source>
        <dbReference type="ARBA" id="ARBA00000032"/>
    </source>
</evidence>
<organism evidence="9 10">
    <name type="scientific">Pyrocoelia pectoralis</name>
    <dbReference type="NCBI Taxonomy" id="417401"/>
    <lineage>
        <taxon>Eukaryota</taxon>
        <taxon>Metazoa</taxon>
        <taxon>Ecdysozoa</taxon>
        <taxon>Arthropoda</taxon>
        <taxon>Hexapoda</taxon>
        <taxon>Insecta</taxon>
        <taxon>Pterygota</taxon>
        <taxon>Neoptera</taxon>
        <taxon>Endopterygota</taxon>
        <taxon>Coleoptera</taxon>
        <taxon>Polyphaga</taxon>
        <taxon>Elateriformia</taxon>
        <taxon>Elateroidea</taxon>
        <taxon>Lampyridae</taxon>
        <taxon>Lampyrinae</taxon>
        <taxon>Pyrocoelia</taxon>
    </lineage>
</organism>
<dbReference type="Pfam" id="PF00328">
    <property type="entry name" value="His_Phos_2"/>
    <property type="match status" value="1"/>
</dbReference>
<keyword evidence="5" id="KW-0378">Hydrolase</keyword>